<feature type="compositionally biased region" description="Polar residues" evidence="3">
    <location>
        <begin position="345"/>
        <end position="368"/>
    </location>
</feature>
<dbReference type="Pfam" id="PF21000">
    <property type="entry name" value="RMI1_N_N"/>
    <property type="match status" value="1"/>
</dbReference>
<dbReference type="InterPro" id="IPR042470">
    <property type="entry name" value="RMI1_N_C_sf"/>
</dbReference>
<dbReference type="InterPro" id="IPR013894">
    <property type="entry name" value="RMI1_OB"/>
</dbReference>
<dbReference type="Pfam" id="PF08585">
    <property type="entry name" value="RMI1_N_C"/>
    <property type="match status" value="1"/>
</dbReference>
<dbReference type="Pfam" id="PF16099">
    <property type="entry name" value="RMI1_C"/>
    <property type="match status" value="1"/>
</dbReference>
<dbReference type="PANTHER" id="PTHR14790">
    <property type="entry name" value="RECQ-MEDIATED GENOME INSTABILITY PROTEIN 1 RMI1"/>
    <property type="match status" value="1"/>
</dbReference>
<dbReference type="Proteomes" id="UP000053097">
    <property type="component" value="Unassembled WGS sequence"/>
</dbReference>
<sequence>MNENLLRRIKGQLNAKFYVMNDIWLRDCVEFFIRDKAPHEMTDRHIFEFVEGQWQLSDLREISNENGCLPRNLTQQMRTVLSGTYILQVDKMYDIASSKYKQLCEIRKVSSENLEVTEKEESEKAEWQPKGRRMMQLCLTDGVQDVTAIEYTPVKQITGTLLPGYKVMIIGPVDCRRGVILLQDGRYKEVGGEVESLLKSNALENVLARALGEPENPDPYNDNGLPRAPNQNPQNEPASHPSGEDSFFDDDFEQAIDLEAVTAIEQQSQEVIEVIQDSFDSTRDRRQIIEEERSENIEEPLQDINFEPLEDWPSNPPTRSLRALPVSRMAVEEFNGEDDIMVEEASTSACNSRSKPLSSANSLGNKSASEFPDDDFDFDDYEMIVEPVNQSQQKKNPAKSGTFSMQSASNSRSANRDTQAEIKKSVPAKAAAAQNKEPMVSTSRMNQEIPKTRVIHDFFKPPPPPPKICDVLSDVLRESVRGRMHRTVRGQVKTHSTLTKQGKCWVLTALIADHTASVEVCFDSELLERFLGFTVQEFSQKRKLCKSNPQINDELRLSLRNAQHQIQSLDALLKLELVQNQTPKVVDITPLTPQQKEALARKPL</sequence>
<dbReference type="GO" id="GO:0000724">
    <property type="term" value="P:double-strand break repair via homologous recombination"/>
    <property type="evidence" value="ECO:0007669"/>
    <property type="project" value="TreeGrafter"/>
</dbReference>
<feature type="region of interest" description="Disordered" evidence="3">
    <location>
        <begin position="345"/>
        <end position="375"/>
    </location>
</feature>
<accession>A0A026WF13</accession>
<evidence type="ECO:0000313" key="7">
    <source>
        <dbReference type="EMBL" id="EZA54705.1"/>
    </source>
</evidence>
<gene>
    <name evidence="7" type="ORF">X777_04990</name>
</gene>
<organism evidence="7 8">
    <name type="scientific">Ooceraea biroi</name>
    <name type="common">Clonal raider ant</name>
    <name type="synonym">Cerapachys biroi</name>
    <dbReference type="NCBI Taxonomy" id="2015173"/>
    <lineage>
        <taxon>Eukaryota</taxon>
        <taxon>Metazoa</taxon>
        <taxon>Ecdysozoa</taxon>
        <taxon>Arthropoda</taxon>
        <taxon>Hexapoda</taxon>
        <taxon>Insecta</taxon>
        <taxon>Pterygota</taxon>
        <taxon>Neoptera</taxon>
        <taxon>Endopterygota</taxon>
        <taxon>Hymenoptera</taxon>
        <taxon>Apocrita</taxon>
        <taxon>Aculeata</taxon>
        <taxon>Formicoidea</taxon>
        <taxon>Formicidae</taxon>
        <taxon>Dorylinae</taxon>
        <taxon>Ooceraea</taxon>
    </lineage>
</organism>
<feature type="region of interest" description="Disordered" evidence="3">
    <location>
        <begin position="212"/>
        <end position="248"/>
    </location>
</feature>
<feature type="region of interest" description="Disordered" evidence="3">
    <location>
        <begin position="388"/>
        <end position="444"/>
    </location>
</feature>
<dbReference type="InterPro" id="IPR049363">
    <property type="entry name" value="RMI1_N"/>
</dbReference>
<dbReference type="GO" id="GO:0031422">
    <property type="term" value="C:RecQ family helicase-topoisomerase III complex"/>
    <property type="evidence" value="ECO:0007669"/>
    <property type="project" value="TreeGrafter"/>
</dbReference>
<feature type="domain" description="RecQ-mediated genome instability protein 1 C-terminal OB-fold" evidence="5">
    <location>
        <begin position="471"/>
        <end position="601"/>
    </location>
</feature>
<protein>
    <recommendedName>
        <fullName evidence="2">RecQ-mediated genome instability protein 1</fullName>
    </recommendedName>
</protein>
<name>A0A026WF13_OOCBI</name>
<dbReference type="PANTHER" id="PTHR14790:SF15">
    <property type="entry name" value="RECQ-MEDIATED GENOME INSTABILITY PROTEIN 1"/>
    <property type="match status" value="1"/>
</dbReference>
<evidence type="ECO:0000256" key="2">
    <source>
        <dbReference type="ARBA" id="ARBA00018987"/>
    </source>
</evidence>
<evidence type="ECO:0000313" key="8">
    <source>
        <dbReference type="Proteomes" id="UP000053097"/>
    </source>
</evidence>
<evidence type="ECO:0000256" key="1">
    <source>
        <dbReference type="ARBA" id="ARBA00006395"/>
    </source>
</evidence>
<dbReference type="GO" id="GO:0000712">
    <property type="term" value="P:resolution of meiotic recombination intermediates"/>
    <property type="evidence" value="ECO:0007669"/>
    <property type="project" value="TreeGrafter"/>
</dbReference>
<comment type="similarity">
    <text evidence="1">Belongs to the RMI1 family.</text>
</comment>
<evidence type="ECO:0000256" key="3">
    <source>
        <dbReference type="SAM" id="MobiDB-lite"/>
    </source>
</evidence>
<dbReference type="SMART" id="SM01161">
    <property type="entry name" value="DUF1767"/>
    <property type="match status" value="1"/>
</dbReference>
<dbReference type="Gene3D" id="2.40.50.770">
    <property type="entry name" value="RecQ-mediated genome instability protein Rmi1, C-terminal domain"/>
    <property type="match status" value="1"/>
</dbReference>
<feature type="domain" description="RMI1 N-terminal" evidence="6">
    <location>
        <begin position="14"/>
        <end position="62"/>
    </location>
</feature>
<keyword evidence="8" id="KW-1185">Reference proteome</keyword>
<feature type="domain" description="RecQ mediated genome instability protein 1 OB-fold" evidence="4">
    <location>
        <begin position="69"/>
        <end position="203"/>
    </location>
</feature>
<evidence type="ECO:0000259" key="4">
    <source>
        <dbReference type="Pfam" id="PF08585"/>
    </source>
</evidence>
<dbReference type="OMA" id="WLRDCIE"/>
<dbReference type="EMBL" id="KK107238">
    <property type="protein sequence ID" value="EZA54705.1"/>
    <property type="molecule type" value="Genomic_DNA"/>
</dbReference>
<feature type="compositionally biased region" description="Polar residues" evidence="3">
    <location>
        <begin position="388"/>
        <end position="413"/>
    </location>
</feature>
<feature type="compositionally biased region" description="Basic and acidic residues" evidence="3">
    <location>
        <begin position="414"/>
        <end position="424"/>
    </location>
</feature>
<dbReference type="AlphaFoldDB" id="A0A026WF13"/>
<dbReference type="GO" id="GO:0016604">
    <property type="term" value="C:nuclear body"/>
    <property type="evidence" value="ECO:0007669"/>
    <property type="project" value="TreeGrafter"/>
</dbReference>
<evidence type="ECO:0000259" key="6">
    <source>
        <dbReference type="Pfam" id="PF21000"/>
    </source>
</evidence>
<dbReference type="STRING" id="2015173.A0A026WF13"/>
<dbReference type="InterPro" id="IPR032199">
    <property type="entry name" value="RMI1_C"/>
</dbReference>
<proteinExistence type="inferred from homology"/>
<dbReference type="GO" id="GO:0000166">
    <property type="term" value="F:nucleotide binding"/>
    <property type="evidence" value="ECO:0007669"/>
    <property type="project" value="InterPro"/>
</dbReference>
<dbReference type="OrthoDB" id="341511at2759"/>
<reference evidence="7 8" key="1">
    <citation type="journal article" date="2014" name="Curr. Biol.">
        <title>The genome of the clonal raider ant Cerapachys biroi.</title>
        <authorList>
            <person name="Oxley P.R."/>
            <person name="Ji L."/>
            <person name="Fetter-Pruneda I."/>
            <person name="McKenzie S.K."/>
            <person name="Li C."/>
            <person name="Hu H."/>
            <person name="Zhang G."/>
            <person name="Kronauer D.J."/>
        </authorList>
    </citation>
    <scope>NUCLEOTIDE SEQUENCE [LARGE SCALE GENOMIC DNA]</scope>
</reference>
<evidence type="ECO:0000259" key="5">
    <source>
        <dbReference type="Pfam" id="PF16099"/>
    </source>
</evidence>